<feature type="domain" description="HTH gntR-type" evidence="4">
    <location>
        <begin position="4"/>
        <end position="72"/>
    </location>
</feature>
<evidence type="ECO:0000256" key="2">
    <source>
        <dbReference type="ARBA" id="ARBA00023125"/>
    </source>
</evidence>
<accession>A0ABS4FQI9</accession>
<dbReference type="Gene3D" id="1.10.10.10">
    <property type="entry name" value="Winged helix-like DNA-binding domain superfamily/Winged helix DNA-binding domain"/>
    <property type="match status" value="1"/>
</dbReference>
<evidence type="ECO:0000256" key="1">
    <source>
        <dbReference type="ARBA" id="ARBA00023015"/>
    </source>
</evidence>
<dbReference type="RefSeq" id="WP_210088522.1">
    <property type="nucleotide sequence ID" value="NZ_JAGGKG010000005.1"/>
</dbReference>
<dbReference type="SUPFAM" id="SSF46785">
    <property type="entry name" value="Winged helix' DNA-binding domain"/>
    <property type="match status" value="1"/>
</dbReference>
<dbReference type="SUPFAM" id="SSF53822">
    <property type="entry name" value="Periplasmic binding protein-like I"/>
    <property type="match status" value="1"/>
</dbReference>
<dbReference type="InterPro" id="IPR000524">
    <property type="entry name" value="Tscrpt_reg_HTH_GntR"/>
</dbReference>
<dbReference type="PRINTS" id="PR00035">
    <property type="entry name" value="HTHGNTR"/>
</dbReference>
<dbReference type="PROSITE" id="PS50949">
    <property type="entry name" value="HTH_GNTR"/>
    <property type="match status" value="1"/>
</dbReference>
<dbReference type="EMBL" id="JAGGKG010000005">
    <property type="protein sequence ID" value="MBP1904853.1"/>
    <property type="molecule type" value="Genomic_DNA"/>
</dbReference>
<dbReference type="InterPro" id="IPR046335">
    <property type="entry name" value="LacI/GalR-like_sensor"/>
</dbReference>
<reference evidence="5 6" key="1">
    <citation type="submission" date="2021-03" db="EMBL/GenBank/DDBJ databases">
        <title>Genomic Encyclopedia of Type Strains, Phase IV (KMG-IV): sequencing the most valuable type-strain genomes for metagenomic binning, comparative biology and taxonomic classification.</title>
        <authorList>
            <person name="Goeker M."/>
        </authorList>
    </citation>
    <scope>NUCLEOTIDE SEQUENCE [LARGE SCALE GENOMIC DNA]</scope>
    <source>
        <strain evidence="5 6">DSM 14349</strain>
    </source>
</reference>
<evidence type="ECO:0000259" key="4">
    <source>
        <dbReference type="PROSITE" id="PS50949"/>
    </source>
</evidence>
<keyword evidence="3" id="KW-0804">Transcription</keyword>
<dbReference type="CDD" id="cd06267">
    <property type="entry name" value="PBP1_LacI_sugar_binding-like"/>
    <property type="match status" value="1"/>
</dbReference>
<evidence type="ECO:0000256" key="3">
    <source>
        <dbReference type="ARBA" id="ARBA00023163"/>
    </source>
</evidence>
<sequence>MEQIPLYQHIVNTLKQKMNSGELHPGDQLPTEAEISKQFKVSRITSKRALTELENEGLIYRIQGKGSFVNEVQPFLRPVVKASKEILLILPFTHNPGLGDYEKGINEFLATTDYTLNIQSNTRISQHKLLQSALQSSNSGLILYPVSSNSDLGMLYQYHLLKYPLITMDKTIDGIPFPSVVSDNLNGAYMACKHLIDNNHKKIAYLSSLKVETSSSIRERYFGYLSALYDHNLIDYSVHDLTARFLTHDSDNGRDYYLQFIQSIMEQGITGLVAENDLIAIEIIQIAKEMGLSIPKDFSIVGFDNIHLSTYVEPKLTTISQDFERMGYLAAQQLITEIENQQQDLSKDLPKKNIVVPVKLIERQTVKKL</sequence>
<dbReference type="CDD" id="cd07377">
    <property type="entry name" value="WHTH_GntR"/>
    <property type="match status" value="1"/>
</dbReference>
<evidence type="ECO:0000313" key="5">
    <source>
        <dbReference type="EMBL" id="MBP1904853.1"/>
    </source>
</evidence>
<evidence type="ECO:0000313" key="6">
    <source>
        <dbReference type="Proteomes" id="UP001519272"/>
    </source>
</evidence>
<keyword evidence="2 5" id="KW-0238">DNA-binding</keyword>
<dbReference type="Proteomes" id="UP001519272">
    <property type="component" value="Unassembled WGS sequence"/>
</dbReference>
<comment type="caution">
    <text evidence="5">The sequence shown here is derived from an EMBL/GenBank/DDBJ whole genome shotgun (WGS) entry which is preliminary data.</text>
</comment>
<gene>
    <name evidence="5" type="ORF">J2Z32_001477</name>
</gene>
<dbReference type="InterPro" id="IPR036390">
    <property type="entry name" value="WH_DNA-bd_sf"/>
</dbReference>
<dbReference type="Pfam" id="PF00392">
    <property type="entry name" value="GntR"/>
    <property type="match status" value="1"/>
</dbReference>
<keyword evidence="6" id="KW-1185">Reference proteome</keyword>
<proteinExistence type="predicted"/>
<organism evidence="5 6">
    <name type="scientific">Paenibacillus turicensis</name>
    <dbReference type="NCBI Taxonomy" id="160487"/>
    <lineage>
        <taxon>Bacteria</taxon>
        <taxon>Bacillati</taxon>
        <taxon>Bacillota</taxon>
        <taxon>Bacilli</taxon>
        <taxon>Bacillales</taxon>
        <taxon>Paenibacillaceae</taxon>
        <taxon>Paenibacillus</taxon>
    </lineage>
</organism>
<dbReference type="InterPro" id="IPR036388">
    <property type="entry name" value="WH-like_DNA-bd_sf"/>
</dbReference>
<dbReference type="PANTHER" id="PTHR30146">
    <property type="entry name" value="LACI-RELATED TRANSCRIPTIONAL REPRESSOR"/>
    <property type="match status" value="1"/>
</dbReference>
<dbReference type="GO" id="GO:0003677">
    <property type="term" value="F:DNA binding"/>
    <property type="evidence" value="ECO:0007669"/>
    <property type="project" value="UniProtKB-KW"/>
</dbReference>
<dbReference type="SMART" id="SM00345">
    <property type="entry name" value="HTH_GNTR"/>
    <property type="match status" value="1"/>
</dbReference>
<name>A0ABS4FQI9_9BACL</name>
<protein>
    <submittedName>
        <fullName evidence="5">DNA-binding LacI/PurR family transcriptional regulator</fullName>
    </submittedName>
</protein>
<dbReference type="Gene3D" id="3.40.50.2300">
    <property type="match status" value="2"/>
</dbReference>
<dbReference type="InterPro" id="IPR028082">
    <property type="entry name" value="Peripla_BP_I"/>
</dbReference>
<dbReference type="PANTHER" id="PTHR30146:SF109">
    <property type="entry name" value="HTH-TYPE TRANSCRIPTIONAL REGULATOR GALS"/>
    <property type="match status" value="1"/>
</dbReference>
<dbReference type="Pfam" id="PF13377">
    <property type="entry name" value="Peripla_BP_3"/>
    <property type="match status" value="1"/>
</dbReference>
<keyword evidence="1" id="KW-0805">Transcription regulation</keyword>